<dbReference type="SUPFAM" id="SSF46626">
    <property type="entry name" value="Cytochrome c"/>
    <property type="match status" value="1"/>
</dbReference>
<dbReference type="Gene3D" id="1.10.760.10">
    <property type="entry name" value="Cytochrome c-like domain"/>
    <property type="match status" value="1"/>
</dbReference>
<keyword evidence="5" id="KW-0732">Signal</keyword>
<sequence length="110" mass="11337">MRRVAAIALAASLAGPVAADDVALTLIVRNGCGTCHVIPGVPGANGRTGPPLGAMSRQAYVAGVLPNTLDALAQFIQNPQAVDPGSAMPRLGLTEDEARRLALYLYTLED</sequence>
<dbReference type="InterPro" id="IPR009056">
    <property type="entry name" value="Cyt_c-like_dom"/>
</dbReference>
<dbReference type="EMBL" id="CYPR01000237">
    <property type="protein sequence ID" value="CUH40863.1"/>
    <property type="molecule type" value="Genomic_DNA"/>
</dbReference>
<evidence type="ECO:0000256" key="2">
    <source>
        <dbReference type="ARBA" id="ARBA00022723"/>
    </source>
</evidence>
<organism evidence="7 8">
    <name type="scientific">Jannaschia seosinensis</name>
    <dbReference type="NCBI Taxonomy" id="313367"/>
    <lineage>
        <taxon>Bacteria</taxon>
        <taxon>Pseudomonadati</taxon>
        <taxon>Pseudomonadota</taxon>
        <taxon>Alphaproteobacteria</taxon>
        <taxon>Rhodobacterales</taxon>
        <taxon>Roseobacteraceae</taxon>
        <taxon>Jannaschia</taxon>
    </lineage>
</organism>
<dbReference type="GO" id="GO:0020037">
    <property type="term" value="F:heme binding"/>
    <property type="evidence" value="ECO:0007669"/>
    <property type="project" value="InterPro"/>
</dbReference>
<dbReference type="GO" id="GO:0009055">
    <property type="term" value="F:electron transfer activity"/>
    <property type="evidence" value="ECO:0007669"/>
    <property type="project" value="InterPro"/>
</dbReference>
<keyword evidence="8" id="KW-1185">Reference proteome</keyword>
<dbReference type="GO" id="GO:0046872">
    <property type="term" value="F:metal ion binding"/>
    <property type="evidence" value="ECO:0007669"/>
    <property type="project" value="UniProtKB-KW"/>
</dbReference>
<evidence type="ECO:0000256" key="3">
    <source>
        <dbReference type="ARBA" id="ARBA00023004"/>
    </source>
</evidence>
<gene>
    <name evidence="7" type="ORF">JSE7799_03603</name>
</gene>
<dbReference type="InterPro" id="IPR036909">
    <property type="entry name" value="Cyt_c-like_dom_sf"/>
</dbReference>
<dbReference type="Proteomes" id="UP000049455">
    <property type="component" value="Unassembled WGS sequence"/>
</dbReference>
<proteinExistence type="predicted"/>
<evidence type="ECO:0000313" key="7">
    <source>
        <dbReference type="EMBL" id="CUH40863.1"/>
    </source>
</evidence>
<keyword evidence="2 4" id="KW-0479">Metal-binding</keyword>
<evidence type="ECO:0000313" key="8">
    <source>
        <dbReference type="Proteomes" id="UP000049455"/>
    </source>
</evidence>
<keyword evidence="3 4" id="KW-0408">Iron</keyword>
<evidence type="ECO:0000256" key="1">
    <source>
        <dbReference type="ARBA" id="ARBA00022617"/>
    </source>
</evidence>
<dbReference type="AlphaFoldDB" id="A0A0M7BG34"/>
<evidence type="ECO:0000259" key="6">
    <source>
        <dbReference type="PROSITE" id="PS51007"/>
    </source>
</evidence>
<dbReference type="OrthoDB" id="9794982at2"/>
<dbReference type="Pfam" id="PF00034">
    <property type="entry name" value="Cytochrom_C"/>
    <property type="match status" value="1"/>
</dbReference>
<feature type="chain" id="PRO_5005810136" description="Cytochrome c domain-containing protein" evidence="5">
    <location>
        <begin position="20"/>
        <end position="110"/>
    </location>
</feature>
<keyword evidence="1 4" id="KW-0349">Heme</keyword>
<evidence type="ECO:0000256" key="4">
    <source>
        <dbReference type="PROSITE-ProRule" id="PRU00433"/>
    </source>
</evidence>
<reference evidence="7 8" key="1">
    <citation type="submission" date="2015-09" db="EMBL/GenBank/DDBJ databases">
        <authorList>
            <person name="Jackson K.R."/>
            <person name="Lunt B.L."/>
            <person name="Fisher J.N.B."/>
            <person name="Gardner A.V."/>
            <person name="Bailey M.E."/>
            <person name="Deus L.M."/>
            <person name="Earl A.S."/>
            <person name="Gibby P.D."/>
            <person name="Hartmann K.A."/>
            <person name="Liu J.E."/>
            <person name="Manci A.M."/>
            <person name="Nielsen D.A."/>
            <person name="Solomon M.B."/>
            <person name="Breakwell D.P."/>
            <person name="Burnett S.H."/>
            <person name="Grose J.H."/>
        </authorList>
    </citation>
    <scope>NUCLEOTIDE SEQUENCE [LARGE SCALE GENOMIC DNA]</scope>
    <source>
        <strain evidence="7 8">CECT 7799</strain>
    </source>
</reference>
<protein>
    <recommendedName>
        <fullName evidence="6">Cytochrome c domain-containing protein</fullName>
    </recommendedName>
</protein>
<dbReference type="PROSITE" id="PS51007">
    <property type="entry name" value="CYTC"/>
    <property type="match status" value="1"/>
</dbReference>
<dbReference type="RefSeq" id="WP_144431804.1">
    <property type="nucleotide sequence ID" value="NZ_CYPR01000237.1"/>
</dbReference>
<accession>A0A0M7BG34</accession>
<name>A0A0M7BG34_9RHOB</name>
<dbReference type="STRING" id="313367.JSE7799_03603"/>
<feature type="domain" description="Cytochrome c" evidence="6">
    <location>
        <begin position="19"/>
        <end position="109"/>
    </location>
</feature>
<evidence type="ECO:0000256" key="5">
    <source>
        <dbReference type="SAM" id="SignalP"/>
    </source>
</evidence>
<feature type="signal peptide" evidence="5">
    <location>
        <begin position="1"/>
        <end position="19"/>
    </location>
</feature>